<dbReference type="PANTHER" id="PTHR43301:SF3">
    <property type="entry name" value="ARABINAN ENDO-1,5-ALPHA-L-ARABINOSIDASE A-RELATED"/>
    <property type="match status" value="1"/>
</dbReference>
<dbReference type="Gene3D" id="2.115.10.20">
    <property type="entry name" value="Glycosyl hydrolase domain, family 43"/>
    <property type="match status" value="1"/>
</dbReference>
<evidence type="ECO:0008006" key="4">
    <source>
        <dbReference type="Google" id="ProtNLM"/>
    </source>
</evidence>
<reference evidence="2 3" key="1">
    <citation type="submission" date="2016-10" db="EMBL/GenBank/DDBJ databases">
        <authorList>
            <person name="de Groot N.N."/>
        </authorList>
    </citation>
    <scope>NUCLEOTIDE SEQUENCE [LARGE SCALE GENOMIC DNA]</scope>
    <source>
        <strain evidence="2 3">DSM 22489</strain>
    </source>
</reference>
<gene>
    <name evidence="2" type="ORF">SAMN05421819_3337</name>
</gene>
<protein>
    <recommendedName>
        <fullName evidence="4">Glycosyl hydrolases family 43</fullName>
    </recommendedName>
</protein>
<dbReference type="AlphaFoldDB" id="A0A1H6AWX2"/>
<evidence type="ECO:0000313" key="2">
    <source>
        <dbReference type="EMBL" id="SEG53123.1"/>
    </source>
</evidence>
<sequence length="317" mass="35836">MKFRALMATALLCICSGSGSFAQTKSDASSDAKDQYLFVYFKEPGSQGIYYALSQDGFHYEPLNDGQPWLKPSQPGEIMRDIFVTRDPAGGFHAVWTWGWRGNSFGTADSPDLMQWGEQHEIPIMTTVPGIRNVWAPETDWDASKKLWVVFWSSSPSAEEQGNRIWFSETKDFRDFSAPKIFFDPGYEVIDATMYHAGATEYLIYKDQTRDPQRYQERVAKGPTVEGPWTPVGGPINDSWSEGPSAIKIGDEVVVFYDHYRQPQAHFQGVATKDWIHWHSVNDRMSLPQGSKHGAFLKITAEEAAKLRARHDPPATQ</sequence>
<evidence type="ECO:0000256" key="1">
    <source>
        <dbReference type="SAM" id="SignalP"/>
    </source>
</evidence>
<dbReference type="InterPro" id="IPR050727">
    <property type="entry name" value="GH43_arabinanases"/>
</dbReference>
<dbReference type="InterPro" id="IPR023296">
    <property type="entry name" value="Glyco_hydro_beta-prop_sf"/>
</dbReference>
<dbReference type="SUPFAM" id="SSF75005">
    <property type="entry name" value="Arabinanase/levansucrase/invertase"/>
    <property type="match status" value="1"/>
</dbReference>
<name>A0A1H6AWX2_9BACT</name>
<feature type="signal peptide" evidence="1">
    <location>
        <begin position="1"/>
        <end position="22"/>
    </location>
</feature>
<dbReference type="RefSeq" id="WP_103934219.1">
    <property type="nucleotide sequence ID" value="NZ_FNVA01000006.1"/>
</dbReference>
<proteinExistence type="predicted"/>
<keyword evidence="1" id="KW-0732">Signal</keyword>
<dbReference type="EMBL" id="FNVA01000006">
    <property type="protein sequence ID" value="SEG53123.1"/>
    <property type="molecule type" value="Genomic_DNA"/>
</dbReference>
<evidence type="ECO:0000313" key="3">
    <source>
        <dbReference type="Proteomes" id="UP000236728"/>
    </source>
</evidence>
<dbReference type="Proteomes" id="UP000236728">
    <property type="component" value="Unassembled WGS sequence"/>
</dbReference>
<feature type="chain" id="PRO_5009293196" description="Glycosyl hydrolases family 43" evidence="1">
    <location>
        <begin position="23"/>
        <end position="317"/>
    </location>
</feature>
<dbReference type="PANTHER" id="PTHR43301">
    <property type="entry name" value="ARABINAN ENDO-1,5-ALPHA-L-ARABINOSIDASE"/>
    <property type="match status" value="1"/>
</dbReference>
<dbReference type="CDD" id="cd08983">
    <property type="entry name" value="GH43_Bt3655-like"/>
    <property type="match status" value="1"/>
</dbReference>
<dbReference type="OrthoDB" id="9758923at2"/>
<keyword evidence="3" id="KW-1185">Reference proteome</keyword>
<accession>A0A1H6AWX2</accession>
<organism evidence="2 3">
    <name type="scientific">Bryocella elongata</name>
    <dbReference type="NCBI Taxonomy" id="863522"/>
    <lineage>
        <taxon>Bacteria</taxon>
        <taxon>Pseudomonadati</taxon>
        <taxon>Acidobacteriota</taxon>
        <taxon>Terriglobia</taxon>
        <taxon>Terriglobales</taxon>
        <taxon>Acidobacteriaceae</taxon>
        <taxon>Bryocella</taxon>
    </lineage>
</organism>